<name>A0A0E9Q543_ANGAN</name>
<sequence length="41" mass="4972">MTRRRGLHFLRVFPLVPMHQTRSVKRRKVFDSKTNAYLTQV</sequence>
<reference evidence="1" key="1">
    <citation type="submission" date="2014-11" db="EMBL/GenBank/DDBJ databases">
        <authorList>
            <person name="Amaro Gonzalez C."/>
        </authorList>
    </citation>
    <scope>NUCLEOTIDE SEQUENCE</scope>
</reference>
<accession>A0A0E9Q543</accession>
<dbReference type="AlphaFoldDB" id="A0A0E9Q543"/>
<reference evidence="1" key="2">
    <citation type="journal article" date="2015" name="Fish Shellfish Immunol.">
        <title>Early steps in the European eel (Anguilla anguilla)-Vibrio vulnificus interaction in the gills: Role of the RtxA13 toxin.</title>
        <authorList>
            <person name="Callol A."/>
            <person name="Pajuelo D."/>
            <person name="Ebbesson L."/>
            <person name="Teles M."/>
            <person name="MacKenzie S."/>
            <person name="Amaro C."/>
        </authorList>
    </citation>
    <scope>NUCLEOTIDE SEQUENCE</scope>
</reference>
<protein>
    <submittedName>
        <fullName evidence="1">Uncharacterized protein</fullName>
    </submittedName>
</protein>
<proteinExistence type="predicted"/>
<evidence type="ECO:0000313" key="1">
    <source>
        <dbReference type="EMBL" id="JAH12011.1"/>
    </source>
</evidence>
<dbReference type="EMBL" id="GBXM01096566">
    <property type="protein sequence ID" value="JAH12011.1"/>
    <property type="molecule type" value="Transcribed_RNA"/>
</dbReference>
<organism evidence="1">
    <name type="scientific">Anguilla anguilla</name>
    <name type="common">European freshwater eel</name>
    <name type="synonym">Muraena anguilla</name>
    <dbReference type="NCBI Taxonomy" id="7936"/>
    <lineage>
        <taxon>Eukaryota</taxon>
        <taxon>Metazoa</taxon>
        <taxon>Chordata</taxon>
        <taxon>Craniata</taxon>
        <taxon>Vertebrata</taxon>
        <taxon>Euteleostomi</taxon>
        <taxon>Actinopterygii</taxon>
        <taxon>Neopterygii</taxon>
        <taxon>Teleostei</taxon>
        <taxon>Anguilliformes</taxon>
        <taxon>Anguillidae</taxon>
        <taxon>Anguilla</taxon>
    </lineage>
</organism>
<dbReference type="EMBL" id="GBXM01087664">
    <property type="protein sequence ID" value="JAH20913.1"/>
    <property type="molecule type" value="Transcribed_RNA"/>
</dbReference>